<feature type="compositionally biased region" description="Basic and acidic residues" evidence="8">
    <location>
        <begin position="262"/>
        <end position="273"/>
    </location>
</feature>
<sequence>MTHACPGEASQFCIGRRPGCHTRLPIVRSRLRPSAAARIPIPRNPPPPVRRLFHTTPILFGSSPFNLHDVGEGIVEVEIIKWHVKEGQEVEEFDALVEVQSDKSVVELTSHATGKVRSINGEIGQMIKVGQTLCVIETDDPVEEARDDGASPIPDQVNQEANAAGQEQESGEEYNKSHESPAVAEAEELSEQLERASEPHPSSPPKPPKPPRKHPLDDSPSHEYLLQGQDAAMDASGPAQLSGEAAILPSAPRLSVPTHDGPVPERRARSEERKRIVKASPAVRTLAAKMGVELDDVKATGEGGRVTREDVQAASGSAASGEPRGAEQVAEQVVTRVEFGRTRKVMYKALGEQAKVPHFGYSHTLDLTNLLPYLRHSPPSTAKPAYLASDIPSNLSHDPLETFARPKKSNLLSFLVKAAVMALEEHPILRSRVKESGGDRWLEISRYGTIGVAVSDPKFGLLTPSLPPLSPSTSLSAVSEHLQHLRETASRPSPPPHLTISSVGNLGEARGAMPVLPPGGGLAICAVGRAKWEVEWKAAEGKVFGKSPEEVAGGGLRAVLRIPVGWSADHRVLEGAELIAFTETWRKCIEEPWRWLEPE</sequence>
<dbReference type="GO" id="GO:0045333">
    <property type="term" value="P:cellular respiration"/>
    <property type="evidence" value="ECO:0007669"/>
    <property type="project" value="UniProtKB-ARBA"/>
</dbReference>
<dbReference type="PROSITE" id="PS51826">
    <property type="entry name" value="PSBD"/>
    <property type="match status" value="1"/>
</dbReference>
<keyword evidence="12" id="KW-1185">Reference proteome</keyword>
<dbReference type="InterPro" id="IPR011053">
    <property type="entry name" value="Single_hybrid_motif"/>
</dbReference>
<dbReference type="AlphaFoldDB" id="A0A5D3B5K4"/>
<dbReference type="CDD" id="cd06849">
    <property type="entry name" value="lipoyl_domain"/>
    <property type="match status" value="1"/>
</dbReference>
<accession>A0A5D3B5K4</accession>
<protein>
    <recommendedName>
        <fullName evidence="7">Dihydrolipoamide acetyltransferase component of pyruvate dehydrogenase complex</fullName>
        <ecNumber evidence="7">2.3.1.-</ecNumber>
    </recommendedName>
</protein>
<dbReference type="InterPro" id="IPR050743">
    <property type="entry name" value="2-oxoacid_DH_E2_comp"/>
</dbReference>
<comment type="similarity">
    <text evidence="2 7">Belongs to the 2-oxoacid dehydrogenase family.</text>
</comment>
<feature type="region of interest" description="Disordered" evidence="8">
    <location>
        <begin position="142"/>
        <end position="222"/>
    </location>
</feature>
<dbReference type="EC" id="2.3.1.-" evidence="7"/>
<dbReference type="Gene3D" id="3.30.559.10">
    <property type="entry name" value="Chloramphenicol acetyltransferase-like domain"/>
    <property type="match status" value="1"/>
</dbReference>
<dbReference type="Proteomes" id="UP000322245">
    <property type="component" value="Unassembled WGS sequence"/>
</dbReference>
<dbReference type="Pfam" id="PF02817">
    <property type="entry name" value="E3_binding"/>
    <property type="match status" value="1"/>
</dbReference>
<dbReference type="PROSITE" id="PS00189">
    <property type="entry name" value="LIPOYL"/>
    <property type="match status" value="1"/>
</dbReference>
<gene>
    <name evidence="11" type="ORF">B9479_001759</name>
</gene>
<feature type="compositionally biased region" description="Polar residues" evidence="8">
    <location>
        <begin position="156"/>
        <end position="168"/>
    </location>
</feature>
<keyword evidence="4 7" id="KW-0450">Lipoyl</keyword>
<dbReference type="GO" id="GO:0005739">
    <property type="term" value="C:mitochondrion"/>
    <property type="evidence" value="ECO:0007669"/>
    <property type="project" value="TreeGrafter"/>
</dbReference>
<dbReference type="Gene3D" id="2.40.50.100">
    <property type="match status" value="1"/>
</dbReference>
<reference evidence="11 12" key="1">
    <citation type="submission" date="2017-05" db="EMBL/GenBank/DDBJ databases">
        <title>The Genome Sequence of Tsuchiyaea wingfieldii DSM 27421.</title>
        <authorList>
            <person name="Cuomo C."/>
            <person name="Passer A."/>
            <person name="Billmyre B."/>
            <person name="Heitman J."/>
        </authorList>
    </citation>
    <scope>NUCLEOTIDE SEQUENCE [LARGE SCALE GENOMIC DNA]</scope>
    <source>
        <strain evidence="11 12">DSM 27421</strain>
    </source>
</reference>
<evidence type="ECO:0000256" key="3">
    <source>
        <dbReference type="ARBA" id="ARBA00022679"/>
    </source>
</evidence>
<evidence type="ECO:0000256" key="8">
    <source>
        <dbReference type="SAM" id="MobiDB-lite"/>
    </source>
</evidence>
<evidence type="ECO:0000256" key="7">
    <source>
        <dbReference type="RuleBase" id="RU003423"/>
    </source>
</evidence>
<comment type="cofactor">
    <cofactor evidence="1 7">
        <name>(R)-lipoate</name>
        <dbReference type="ChEBI" id="CHEBI:83088"/>
    </cofactor>
</comment>
<dbReference type="Pfam" id="PF00198">
    <property type="entry name" value="2-oxoacid_dh"/>
    <property type="match status" value="1"/>
</dbReference>
<evidence type="ECO:0000313" key="12">
    <source>
        <dbReference type="Proteomes" id="UP000322245"/>
    </source>
</evidence>
<dbReference type="SUPFAM" id="SSF52777">
    <property type="entry name" value="CoA-dependent acyltransferases"/>
    <property type="match status" value="1"/>
</dbReference>
<proteinExistence type="inferred from homology"/>
<dbReference type="InterPro" id="IPR036625">
    <property type="entry name" value="E3-bd_dom_sf"/>
</dbReference>
<dbReference type="SUPFAM" id="SSF47005">
    <property type="entry name" value="Peripheral subunit-binding domain of 2-oxo acid dehydrogenase complex"/>
    <property type="match status" value="1"/>
</dbReference>
<evidence type="ECO:0000256" key="6">
    <source>
        <dbReference type="ARBA" id="ARBA00023315"/>
    </source>
</evidence>
<evidence type="ECO:0000259" key="10">
    <source>
        <dbReference type="PROSITE" id="PS51826"/>
    </source>
</evidence>
<dbReference type="SUPFAM" id="SSF51230">
    <property type="entry name" value="Single hybrid motif"/>
    <property type="match status" value="1"/>
</dbReference>
<dbReference type="PANTHER" id="PTHR43178:SF5">
    <property type="entry name" value="LIPOAMIDE ACYLTRANSFERASE COMPONENT OF BRANCHED-CHAIN ALPHA-KETO ACID DEHYDROGENASE COMPLEX, MITOCHONDRIAL"/>
    <property type="match status" value="1"/>
</dbReference>
<dbReference type="EMBL" id="NIDF01000012">
    <property type="protein sequence ID" value="TYJ57443.1"/>
    <property type="molecule type" value="Genomic_DNA"/>
</dbReference>
<dbReference type="PANTHER" id="PTHR43178">
    <property type="entry name" value="DIHYDROLIPOAMIDE ACETYLTRANSFERASE COMPONENT OF PYRUVATE DEHYDROGENASE COMPLEX"/>
    <property type="match status" value="1"/>
</dbReference>
<keyword evidence="6 7" id="KW-0012">Acyltransferase</keyword>
<evidence type="ECO:0000256" key="2">
    <source>
        <dbReference type="ARBA" id="ARBA00007317"/>
    </source>
</evidence>
<feature type="region of interest" description="Disordered" evidence="8">
    <location>
        <begin position="303"/>
        <end position="327"/>
    </location>
</feature>
<organism evidence="11 12">
    <name type="scientific">Cryptococcus floricola</name>
    <dbReference type="NCBI Taxonomy" id="2591691"/>
    <lineage>
        <taxon>Eukaryota</taxon>
        <taxon>Fungi</taxon>
        <taxon>Dikarya</taxon>
        <taxon>Basidiomycota</taxon>
        <taxon>Agaricomycotina</taxon>
        <taxon>Tremellomycetes</taxon>
        <taxon>Tremellales</taxon>
        <taxon>Cryptococcaceae</taxon>
        <taxon>Cryptococcus</taxon>
    </lineage>
</organism>
<keyword evidence="3 7" id="KW-0808">Transferase</keyword>
<dbReference type="InterPro" id="IPR000089">
    <property type="entry name" value="Biotin_lipoyl"/>
</dbReference>
<dbReference type="GO" id="GO:0016407">
    <property type="term" value="F:acetyltransferase activity"/>
    <property type="evidence" value="ECO:0007669"/>
    <property type="project" value="TreeGrafter"/>
</dbReference>
<dbReference type="InterPro" id="IPR023213">
    <property type="entry name" value="CAT-like_dom_sf"/>
</dbReference>
<feature type="domain" description="Lipoyl-binding" evidence="9">
    <location>
        <begin position="57"/>
        <end position="137"/>
    </location>
</feature>
<dbReference type="Gene3D" id="4.10.320.10">
    <property type="entry name" value="E3-binding domain"/>
    <property type="match status" value="1"/>
</dbReference>
<evidence type="ECO:0000256" key="4">
    <source>
        <dbReference type="ARBA" id="ARBA00022823"/>
    </source>
</evidence>
<evidence type="ECO:0000313" key="11">
    <source>
        <dbReference type="EMBL" id="TYJ57443.1"/>
    </source>
</evidence>
<feature type="domain" description="Peripheral subunit-binding (PSBD)" evidence="10">
    <location>
        <begin position="278"/>
        <end position="315"/>
    </location>
</feature>
<dbReference type="InterPro" id="IPR001078">
    <property type="entry name" value="2-oxoacid_DH_actylTfrase"/>
</dbReference>
<dbReference type="PROSITE" id="PS50968">
    <property type="entry name" value="BIOTINYL_LIPOYL"/>
    <property type="match status" value="1"/>
</dbReference>
<dbReference type="GO" id="GO:0031405">
    <property type="term" value="F:lipoic acid binding"/>
    <property type="evidence" value="ECO:0007669"/>
    <property type="project" value="TreeGrafter"/>
</dbReference>
<evidence type="ECO:0000259" key="9">
    <source>
        <dbReference type="PROSITE" id="PS50968"/>
    </source>
</evidence>
<dbReference type="InterPro" id="IPR003016">
    <property type="entry name" value="2-oxoA_DH_lipoyl-BS"/>
</dbReference>
<feature type="region of interest" description="Disordered" evidence="8">
    <location>
        <begin position="249"/>
        <end position="273"/>
    </location>
</feature>
<evidence type="ECO:0000256" key="5">
    <source>
        <dbReference type="ARBA" id="ARBA00022946"/>
    </source>
</evidence>
<comment type="caution">
    <text evidence="11">The sequence shown here is derived from an EMBL/GenBank/DDBJ whole genome shotgun (WGS) entry which is preliminary data.</text>
</comment>
<dbReference type="InterPro" id="IPR004167">
    <property type="entry name" value="PSBD"/>
</dbReference>
<keyword evidence="5" id="KW-0809">Transit peptide</keyword>
<evidence type="ECO:0000256" key="1">
    <source>
        <dbReference type="ARBA" id="ARBA00001938"/>
    </source>
</evidence>
<name>A0A5D3B5K4_9TREE</name>
<dbReference type="Pfam" id="PF00364">
    <property type="entry name" value="Biotin_lipoyl"/>
    <property type="match status" value="1"/>
</dbReference>